<dbReference type="Pfam" id="PF00069">
    <property type="entry name" value="Pkinase"/>
    <property type="match status" value="1"/>
</dbReference>
<reference evidence="13 15" key="1">
    <citation type="submission" date="2020-01" db="EMBL/GenBank/DDBJ databases">
        <authorList>
            <consortium name="DOE Joint Genome Institute"/>
            <person name="Haridas S."/>
            <person name="Albert R."/>
            <person name="Binder M."/>
            <person name="Bloem J."/>
            <person name="Labutti K."/>
            <person name="Salamov A."/>
            <person name="Andreopoulos B."/>
            <person name="Baker S.E."/>
            <person name="Barry K."/>
            <person name="Bills G."/>
            <person name="Bluhm B.H."/>
            <person name="Cannon C."/>
            <person name="Castanera R."/>
            <person name="Culley D.E."/>
            <person name="Daum C."/>
            <person name="Ezra D."/>
            <person name="Gonzalez J.B."/>
            <person name="Henrissat B."/>
            <person name="Kuo A."/>
            <person name="Liang C."/>
            <person name="Lipzen A."/>
            <person name="Lutzoni F."/>
            <person name="Magnuson J."/>
            <person name="Mondo S."/>
            <person name="Nolan M."/>
            <person name="Ohm R."/>
            <person name="Pangilinan J."/>
            <person name="Park H.-J."/>
            <person name="Ramirez L."/>
            <person name="Alfaro M."/>
            <person name="Sun H."/>
            <person name="Tritt A."/>
            <person name="Yoshinaga Y."/>
            <person name="Zwiers L.-H."/>
            <person name="Turgeon B.G."/>
            <person name="Goodwin S.B."/>
            <person name="Spatafora J.W."/>
            <person name="Crous P.W."/>
            <person name="Grigoriev I.V."/>
        </authorList>
    </citation>
    <scope>NUCLEOTIDE SEQUENCE</scope>
    <source>
        <strain evidence="13 15">CBS 781.70</strain>
    </source>
</reference>
<protein>
    <recommendedName>
        <fullName evidence="1">non-specific serine/threonine protein kinase</fullName>
        <ecNumber evidence="1">2.7.11.1</ecNumber>
    </recommendedName>
</protein>
<name>A0A6G1G254_9PEZI</name>
<evidence type="ECO:0000256" key="7">
    <source>
        <dbReference type="ARBA" id="ARBA00037982"/>
    </source>
</evidence>
<dbReference type="Gene3D" id="1.10.510.10">
    <property type="entry name" value="Transferase(Phosphotransferase) domain 1"/>
    <property type="match status" value="1"/>
</dbReference>
<evidence type="ECO:0000313" key="15">
    <source>
        <dbReference type="RefSeq" id="XP_033533754.1"/>
    </source>
</evidence>
<keyword evidence="6" id="KW-0067">ATP-binding</keyword>
<dbReference type="EC" id="2.7.11.1" evidence="1"/>
<dbReference type="GO" id="GO:0005737">
    <property type="term" value="C:cytoplasm"/>
    <property type="evidence" value="ECO:0007669"/>
    <property type="project" value="TreeGrafter"/>
</dbReference>
<feature type="transmembrane region" description="Helical" evidence="11">
    <location>
        <begin position="698"/>
        <end position="721"/>
    </location>
</feature>
<feature type="domain" description="Protein kinase" evidence="12">
    <location>
        <begin position="187"/>
        <end position="513"/>
    </location>
</feature>
<feature type="compositionally biased region" description="Low complexity" evidence="10">
    <location>
        <begin position="589"/>
        <end position="609"/>
    </location>
</feature>
<reference evidence="15" key="3">
    <citation type="submission" date="2025-04" db="UniProtKB">
        <authorList>
            <consortium name="RefSeq"/>
        </authorList>
    </citation>
    <scope>IDENTIFICATION</scope>
    <source>
        <strain evidence="15">CBS 781.70</strain>
    </source>
</reference>
<evidence type="ECO:0000313" key="14">
    <source>
        <dbReference type="Proteomes" id="UP000504638"/>
    </source>
</evidence>
<dbReference type="CDD" id="cd00180">
    <property type="entry name" value="PKc"/>
    <property type="match status" value="1"/>
</dbReference>
<evidence type="ECO:0000256" key="4">
    <source>
        <dbReference type="ARBA" id="ARBA00022741"/>
    </source>
</evidence>
<sequence length="735" mass="81368">MANETPQRNHLSLIPYFPAESSEVVLRHGSSVVVYDQRSKQLSLQDASNSSAVELADCPYCHRPLRGEGYDVDDNEEEDVHPPTPGPGSEAQFMNPAYFRMLHHSGSYSGETSRPPSPHRGITGTPSGVPEDRKRTLRSWNNDVGQGQHHLVPPEGSEFVGSAPQSPPGPHHISSTAFSQNYFKTFFVEEGELGRGGKGVVLLVRHVLDGVHLGHFACKRVPVGDDHEWLEKVLVEVQLLQNLSHQNLVSYRHVWLEDYKLTTFGPSVPCAFILQQYCNGGDLLHYILDPAKTQVTTQQLKERMRRRSKGQPEPPHDLNGPRRMHFDEVFSFFKDITAGLHHLHANGYIHRDLKPSNCLLHKTGSRIRVLVSDFGEVQAVNVARKSSGATGTISYCAPEVLRRDPSTGDFGNFTTKSDIFSLGMIVYFMCFARSPYRNADNMHEENENVDRLREEITLWPGFNDSQRLRADLPDKLYKFLRRLLSLDPSARPGTEEILHGIGASSEFEDHQSFPTGPFDDVRSRISSADSPAAGSPLRGPRKPQSATTAFHPAPRSPTRRRASSPLVSPECPSPQAMERSGSLGSVVVRPRLLSKSPSRSQSRSRSLSPGASGADMARQSSTQSARLMLPAPPRTTPLFEFPPSRLSPVLQTLSLSVKIAFFLFKYVSLTSPCAPYSVDPRIAYPLLAVATLDLTLGLVSWGMLGSIGLLGVHVAVVRWAWVGRWLCMRGAGIIY</sequence>
<keyword evidence="11" id="KW-1133">Transmembrane helix</keyword>
<dbReference type="InterPro" id="IPR050339">
    <property type="entry name" value="CC_SR_Kinase"/>
</dbReference>
<dbReference type="AlphaFoldDB" id="A0A6G1G254"/>
<dbReference type="PANTHER" id="PTHR11042">
    <property type="entry name" value="EUKARYOTIC TRANSLATION INITIATION FACTOR 2-ALPHA KINASE EIF2-ALPHA KINASE -RELATED"/>
    <property type="match status" value="1"/>
</dbReference>
<feature type="region of interest" description="Disordered" evidence="10">
    <location>
        <begin position="299"/>
        <end position="322"/>
    </location>
</feature>
<dbReference type="OrthoDB" id="1405469at2759"/>
<evidence type="ECO:0000256" key="3">
    <source>
        <dbReference type="ARBA" id="ARBA00022679"/>
    </source>
</evidence>
<keyword evidence="3" id="KW-0808">Transferase</keyword>
<dbReference type="SUPFAM" id="SSF56112">
    <property type="entry name" value="Protein kinase-like (PK-like)"/>
    <property type="match status" value="1"/>
</dbReference>
<dbReference type="InterPro" id="IPR011009">
    <property type="entry name" value="Kinase-like_dom_sf"/>
</dbReference>
<evidence type="ECO:0000256" key="2">
    <source>
        <dbReference type="ARBA" id="ARBA00022527"/>
    </source>
</evidence>
<comment type="similarity">
    <text evidence="7">Belongs to the protein kinase superfamily. Ser/Thr protein kinase family. GCN2 subfamily.</text>
</comment>
<dbReference type="FunFam" id="1.10.510.10:FF:000699">
    <property type="entry name" value="Probable serine/threonine-protein kinase iksA"/>
    <property type="match status" value="1"/>
</dbReference>
<organism evidence="13">
    <name type="scientific">Eremomyces bilateralis CBS 781.70</name>
    <dbReference type="NCBI Taxonomy" id="1392243"/>
    <lineage>
        <taxon>Eukaryota</taxon>
        <taxon>Fungi</taxon>
        <taxon>Dikarya</taxon>
        <taxon>Ascomycota</taxon>
        <taxon>Pezizomycotina</taxon>
        <taxon>Dothideomycetes</taxon>
        <taxon>Dothideomycetes incertae sedis</taxon>
        <taxon>Eremomycetales</taxon>
        <taxon>Eremomycetaceae</taxon>
        <taxon>Eremomyces</taxon>
    </lineage>
</organism>
<evidence type="ECO:0000256" key="11">
    <source>
        <dbReference type="SAM" id="Phobius"/>
    </source>
</evidence>
<dbReference type="InterPro" id="IPR000719">
    <property type="entry name" value="Prot_kinase_dom"/>
</dbReference>
<dbReference type="PROSITE" id="PS00108">
    <property type="entry name" value="PROTEIN_KINASE_ST"/>
    <property type="match status" value="1"/>
</dbReference>
<reference evidence="15" key="2">
    <citation type="submission" date="2020-04" db="EMBL/GenBank/DDBJ databases">
        <authorList>
            <consortium name="NCBI Genome Project"/>
        </authorList>
    </citation>
    <scope>NUCLEOTIDE SEQUENCE</scope>
    <source>
        <strain evidence="15">CBS 781.70</strain>
    </source>
</reference>
<feature type="region of interest" description="Disordered" evidence="10">
    <location>
        <begin position="504"/>
        <end position="629"/>
    </location>
</feature>
<feature type="compositionally biased region" description="Acidic residues" evidence="10">
    <location>
        <begin position="70"/>
        <end position="79"/>
    </location>
</feature>
<dbReference type="GO" id="GO:0005634">
    <property type="term" value="C:nucleus"/>
    <property type="evidence" value="ECO:0007669"/>
    <property type="project" value="TreeGrafter"/>
</dbReference>
<dbReference type="FunFam" id="3.30.200.20:FF:000306">
    <property type="entry name" value="IKS protein kinase"/>
    <property type="match status" value="1"/>
</dbReference>
<evidence type="ECO:0000256" key="5">
    <source>
        <dbReference type="ARBA" id="ARBA00022777"/>
    </source>
</evidence>
<evidence type="ECO:0000259" key="12">
    <source>
        <dbReference type="PROSITE" id="PS50011"/>
    </source>
</evidence>
<keyword evidence="11" id="KW-0472">Membrane</keyword>
<dbReference type="SMART" id="SM00220">
    <property type="entry name" value="S_TKc"/>
    <property type="match status" value="1"/>
</dbReference>
<dbReference type="Gene3D" id="3.30.200.20">
    <property type="entry name" value="Phosphorylase Kinase, domain 1"/>
    <property type="match status" value="1"/>
</dbReference>
<evidence type="ECO:0000256" key="8">
    <source>
        <dbReference type="ARBA" id="ARBA00047899"/>
    </source>
</evidence>
<proteinExistence type="inferred from homology"/>
<keyword evidence="11" id="KW-0812">Transmembrane</keyword>
<comment type="catalytic activity">
    <reaction evidence="9">
        <text>L-seryl-[protein] + ATP = O-phospho-L-seryl-[protein] + ADP + H(+)</text>
        <dbReference type="Rhea" id="RHEA:17989"/>
        <dbReference type="Rhea" id="RHEA-COMP:9863"/>
        <dbReference type="Rhea" id="RHEA-COMP:11604"/>
        <dbReference type="ChEBI" id="CHEBI:15378"/>
        <dbReference type="ChEBI" id="CHEBI:29999"/>
        <dbReference type="ChEBI" id="CHEBI:30616"/>
        <dbReference type="ChEBI" id="CHEBI:83421"/>
        <dbReference type="ChEBI" id="CHEBI:456216"/>
        <dbReference type="EC" id="2.7.11.1"/>
    </reaction>
</comment>
<evidence type="ECO:0000256" key="10">
    <source>
        <dbReference type="SAM" id="MobiDB-lite"/>
    </source>
</evidence>
<evidence type="ECO:0000256" key="9">
    <source>
        <dbReference type="ARBA" id="ARBA00048679"/>
    </source>
</evidence>
<dbReference type="GO" id="GO:0005524">
    <property type="term" value="F:ATP binding"/>
    <property type="evidence" value="ECO:0007669"/>
    <property type="project" value="UniProtKB-KW"/>
</dbReference>
<dbReference type="Proteomes" id="UP000504638">
    <property type="component" value="Unplaced"/>
</dbReference>
<comment type="catalytic activity">
    <reaction evidence="8">
        <text>L-threonyl-[protein] + ATP = O-phospho-L-threonyl-[protein] + ADP + H(+)</text>
        <dbReference type="Rhea" id="RHEA:46608"/>
        <dbReference type="Rhea" id="RHEA-COMP:11060"/>
        <dbReference type="Rhea" id="RHEA-COMP:11605"/>
        <dbReference type="ChEBI" id="CHEBI:15378"/>
        <dbReference type="ChEBI" id="CHEBI:30013"/>
        <dbReference type="ChEBI" id="CHEBI:30616"/>
        <dbReference type="ChEBI" id="CHEBI:61977"/>
        <dbReference type="ChEBI" id="CHEBI:456216"/>
        <dbReference type="EC" id="2.7.11.1"/>
    </reaction>
</comment>
<dbReference type="PANTHER" id="PTHR11042:SF138">
    <property type="entry name" value="SERINE_THREONINE-PROTEIN KINASE IKS1-RELATED"/>
    <property type="match status" value="1"/>
</dbReference>
<keyword evidence="5 13" id="KW-0418">Kinase</keyword>
<dbReference type="RefSeq" id="XP_033533754.1">
    <property type="nucleotide sequence ID" value="XM_033680892.1"/>
</dbReference>
<feature type="region of interest" description="Disordered" evidence="10">
    <location>
        <begin position="67"/>
        <end position="92"/>
    </location>
</feature>
<feature type="region of interest" description="Disordered" evidence="10">
    <location>
        <begin position="105"/>
        <end position="174"/>
    </location>
</feature>
<evidence type="ECO:0000256" key="6">
    <source>
        <dbReference type="ARBA" id="ARBA00022840"/>
    </source>
</evidence>
<keyword evidence="2" id="KW-0723">Serine/threonine-protein kinase</keyword>
<dbReference type="PROSITE" id="PS50011">
    <property type="entry name" value="PROTEIN_KINASE_DOM"/>
    <property type="match status" value="1"/>
</dbReference>
<evidence type="ECO:0000313" key="13">
    <source>
        <dbReference type="EMBL" id="KAF1812123.1"/>
    </source>
</evidence>
<keyword evidence="14" id="KW-1185">Reference proteome</keyword>
<dbReference type="InterPro" id="IPR008271">
    <property type="entry name" value="Ser/Thr_kinase_AS"/>
</dbReference>
<evidence type="ECO:0000256" key="1">
    <source>
        <dbReference type="ARBA" id="ARBA00012513"/>
    </source>
</evidence>
<dbReference type="GeneID" id="54421462"/>
<dbReference type="EMBL" id="ML975159">
    <property type="protein sequence ID" value="KAF1812123.1"/>
    <property type="molecule type" value="Genomic_DNA"/>
</dbReference>
<dbReference type="GO" id="GO:0004674">
    <property type="term" value="F:protein serine/threonine kinase activity"/>
    <property type="evidence" value="ECO:0007669"/>
    <property type="project" value="UniProtKB-KW"/>
</dbReference>
<keyword evidence="4" id="KW-0547">Nucleotide-binding</keyword>
<accession>A0A6G1G254</accession>
<gene>
    <name evidence="13 15" type="ORF">P152DRAFT_46936</name>
</gene>